<dbReference type="Proteomes" id="UP001151699">
    <property type="component" value="Chromosome X"/>
</dbReference>
<dbReference type="Gene3D" id="3.40.50.1820">
    <property type="entry name" value="alpha/beta hydrolase"/>
    <property type="match status" value="2"/>
</dbReference>
<evidence type="ECO:0000256" key="2">
    <source>
        <dbReference type="ARBA" id="ARBA00010701"/>
    </source>
</evidence>
<dbReference type="Pfam" id="PF00151">
    <property type="entry name" value="Lipase"/>
    <property type="match status" value="2"/>
</dbReference>
<dbReference type="GO" id="GO:0016042">
    <property type="term" value="P:lipid catabolic process"/>
    <property type="evidence" value="ECO:0007669"/>
    <property type="project" value="TreeGrafter"/>
</dbReference>
<dbReference type="InterPro" id="IPR000734">
    <property type="entry name" value="TAG_lipase"/>
</dbReference>
<comment type="caution">
    <text evidence="7">The sequence shown here is derived from an EMBL/GenBank/DDBJ whole genome shotgun (WGS) entry which is preliminary data.</text>
</comment>
<protein>
    <submittedName>
        <fullName evidence="7">Lipase member H</fullName>
    </submittedName>
</protein>
<evidence type="ECO:0000256" key="5">
    <source>
        <dbReference type="SAM" id="SignalP"/>
    </source>
</evidence>
<dbReference type="EMBL" id="WJQU01000003">
    <property type="protein sequence ID" value="KAJ6640222.1"/>
    <property type="molecule type" value="Genomic_DNA"/>
</dbReference>
<dbReference type="GO" id="GO:0016298">
    <property type="term" value="F:lipase activity"/>
    <property type="evidence" value="ECO:0007669"/>
    <property type="project" value="InterPro"/>
</dbReference>
<dbReference type="GO" id="GO:0005615">
    <property type="term" value="C:extracellular space"/>
    <property type="evidence" value="ECO:0007669"/>
    <property type="project" value="TreeGrafter"/>
</dbReference>
<feature type="signal peptide" evidence="5">
    <location>
        <begin position="1"/>
        <end position="28"/>
    </location>
</feature>
<keyword evidence="3" id="KW-0964">Secreted</keyword>
<dbReference type="InterPro" id="IPR029058">
    <property type="entry name" value="AB_hydrolase_fold"/>
</dbReference>
<gene>
    <name evidence="7" type="primary">LIPH_4</name>
    <name evidence="7" type="ORF">Bhyg_12972</name>
</gene>
<dbReference type="GO" id="GO:0017171">
    <property type="term" value="F:serine hydrolase activity"/>
    <property type="evidence" value="ECO:0007669"/>
    <property type="project" value="TreeGrafter"/>
</dbReference>
<feature type="chain" id="PRO_5040183211" evidence="5">
    <location>
        <begin position="29"/>
        <end position="300"/>
    </location>
</feature>
<dbReference type="AlphaFoldDB" id="A0A9Q0MYE7"/>
<evidence type="ECO:0000256" key="1">
    <source>
        <dbReference type="ARBA" id="ARBA00004613"/>
    </source>
</evidence>
<sequence length="300" mass="32757">MKFSFNLSVMKVILFSGLVLVATGLCWATETEENWQWIPTLSGEMEYVDINAIDEGIAPAFNAMNDIIFRLFTRRNPGGDEGQIIRIFNNNDLITSNFNPSHQTRFRIHGWSAGGNRTGGLFRNSFLNRGEFNVIIVDWGAGAGTPNYVLARNRVNEAGSVVAQFIDWLNTNGVSFSSISDADYVEVLFTDIGRLGFSQPIGHANFYPNYGTSQPGCGVDPAGSCGHALVNDFFAESLTPHLIFGAIRCRGFSDITNRNCVISGPSRRMGGEPINDGFSPAGSVYFLTTNPSAPFSQGPR</sequence>
<dbReference type="InterPro" id="IPR013818">
    <property type="entry name" value="Lipase"/>
</dbReference>
<evidence type="ECO:0000256" key="3">
    <source>
        <dbReference type="ARBA" id="ARBA00022525"/>
    </source>
</evidence>
<evidence type="ECO:0000259" key="6">
    <source>
        <dbReference type="Pfam" id="PF00151"/>
    </source>
</evidence>
<dbReference type="PANTHER" id="PTHR11610">
    <property type="entry name" value="LIPASE"/>
    <property type="match status" value="1"/>
</dbReference>
<organism evidence="7 8">
    <name type="scientific">Pseudolycoriella hygida</name>
    <dbReference type="NCBI Taxonomy" id="35572"/>
    <lineage>
        <taxon>Eukaryota</taxon>
        <taxon>Metazoa</taxon>
        <taxon>Ecdysozoa</taxon>
        <taxon>Arthropoda</taxon>
        <taxon>Hexapoda</taxon>
        <taxon>Insecta</taxon>
        <taxon>Pterygota</taxon>
        <taxon>Neoptera</taxon>
        <taxon>Endopterygota</taxon>
        <taxon>Diptera</taxon>
        <taxon>Nematocera</taxon>
        <taxon>Sciaroidea</taxon>
        <taxon>Sciaridae</taxon>
        <taxon>Pseudolycoriella</taxon>
    </lineage>
</organism>
<accession>A0A9Q0MYE7</accession>
<keyword evidence="5" id="KW-0732">Signal</keyword>
<dbReference type="PANTHER" id="PTHR11610:SF150">
    <property type="entry name" value="FI01825P-RELATED"/>
    <property type="match status" value="1"/>
</dbReference>
<reference evidence="7" key="1">
    <citation type="submission" date="2022-07" db="EMBL/GenBank/DDBJ databases">
        <authorList>
            <person name="Trinca V."/>
            <person name="Uliana J.V.C."/>
            <person name="Torres T.T."/>
            <person name="Ward R.J."/>
            <person name="Monesi N."/>
        </authorList>
    </citation>
    <scope>NUCLEOTIDE SEQUENCE</scope>
    <source>
        <strain evidence="7">HSMRA1968</strain>
        <tissue evidence="7">Whole embryos</tissue>
    </source>
</reference>
<comment type="subcellular location">
    <subcellularLocation>
        <location evidence="1">Secreted</location>
    </subcellularLocation>
</comment>
<proteinExistence type="inferred from homology"/>
<feature type="domain" description="Lipase" evidence="6">
    <location>
        <begin position="65"/>
        <end position="177"/>
    </location>
</feature>
<evidence type="ECO:0000313" key="7">
    <source>
        <dbReference type="EMBL" id="KAJ6640222.1"/>
    </source>
</evidence>
<dbReference type="OrthoDB" id="199913at2759"/>
<dbReference type="SUPFAM" id="SSF53474">
    <property type="entry name" value="alpha/beta-Hydrolases"/>
    <property type="match status" value="1"/>
</dbReference>
<evidence type="ECO:0000256" key="4">
    <source>
        <dbReference type="RuleBase" id="RU004262"/>
    </source>
</evidence>
<feature type="domain" description="Lipase" evidence="6">
    <location>
        <begin position="180"/>
        <end position="295"/>
    </location>
</feature>
<keyword evidence="8" id="KW-1185">Reference proteome</keyword>
<evidence type="ECO:0000313" key="8">
    <source>
        <dbReference type="Proteomes" id="UP001151699"/>
    </source>
</evidence>
<name>A0A9Q0MYE7_9DIPT</name>
<comment type="similarity">
    <text evidence="2 4">Belongs to the AB hydrolase superfamily. Lipase family.</text>
</comment>